<feature type="domain" description="CHAT" evidence="5">
    <location>
        <begin position="1107"/>
        <end position="1410"/>
    </location>
</feature>
<evidence type="ECO:0000256" key="4">
    <source>
        <dbReference type="SAM" id="SignalP"/>
    </source>
</evidence>
<dbReference type="Gene3D" id="1.25.40.10">
    <property type="entry name" value="Tetratricopeptide repeat domain"/>
    <property type="match status" value="5"/>
</dbReference>
<organism evidence="6 7">
    <name type="scientific">Shiella aurantiaca</name>
    <dbReference type="NCBI Taxonomy" id="3058365"/>
    <lineage>
        <taxon>Bacteria</taxon>
        <taxon>Pseudomonadati</taxon>
        <taxon>Bacteroidota</taxon>
        <taxon>Cytophagia</taxon>
        <taxon>Cytophagales</taxon>
        <taxon>Shiellaceae</taxon>
        <taxon>Shiella</taxon>
    </lineage>
</organism>
<dbReference type="RefSeq" id="WP_320004823.1">
    <property type="nucleotide sequence ID" value="NZ_JAUHJS010000006.1"/>
</dbReference>
<evidence type="ECO:0000256" key="1">
    <source>
        <dbReference type="ARBA" id="ARBA00022737"/>
    </source>
</evidence>
<evidence type="ECO:0000256" key="2">
    <source>
        <dbReference type="ARBA" id="ARBA00022803"/>
    </source>
</evidence>
<dbReference type="SMART" id="SM00028">
    <property type="entry name" value="TPR"/>
    <property type="match status" value="8"/>
</dbReference>
<keyword evidence="7" id="KW-1185">Reference proteome</keyword>
<keyword evidence="4" id="KW-0732">Signal</keyword>
<comment type="caution">
    <text evidence="6">The sequence shown here is derived from an EMBL/GenBank/DDBJ whole genome shotgun (WGS) entry which is preliminary data.</text>
</comment>
<dbReference type="PANTHER" id="PTHR45641">
    <property type="entry name" value="TETRATRICOPEPTIDE REPEAT PROTEIN (AFU_ORTHOLOGUE AFUA_6G03870)"/>
    <property type="match status" value="1"/>
</dbReference>
<keyword evidence="2 3" id="KW-0802">TPR repeat</keyword>
<dbReference type="InterPro" id="IPR024983">
    <property type="entry name" value="CHAT_dom"/>
</dbReference>
<dbReference type="Pfam" id="PF13424">
    <property type="entry name" value="TPR_12"/>
    <property type="match status" value="2"/>
</dbReference>
<dbReference type="InterPro" id="IPR019734">
    <property type="entry name" value="TPR_rpt"/>
</dbReference>
<dbReference type="SUPFAM" id="SSF48452">
    <property type="entry name" value="TPR-like"/>
    <property type="match status" value="2"/>
</dbReference>
<dbReference type="Pfam" id="PF12770">
    <property type="entry name" value="CHAT"/>
    <property type="match status" value="1"/>
</dbReference>
<feature type="repeat" description="TPR" evidence="3">
    <location>
        <begin position="772"/>
        <end position="805"/>
    </location>
</feature>
<proteinExistence type="predicted"/>
<keyword evidence="1" id="KW-0677">Repeat</keyword>
<evidence type="ECO:0000259" key="5">
    <source>
        <dbReference type="Pfam" id="PF12770"/>
    </source>
</evidence>
<sequence length="1412" mass="161503">MKPTIKNLHCAILALILLFSAASTGFAQEKYNKYLSKGEKFYNQGNYKKSLKQINKLKKKTKSKFGANNKFIAVALINEAKYKEAQGFFKEFDTLIYKAVQMSSVVNGEEKVDHASILLEAAEVLIEYGNFYKAGLYAEKAKPIFEANNLLTDDYKAHFDIVYAKVLSGKGFYNEALALIRENEPFFNGRATNKISYIDEKTGKLKSRKLSPDETNARYREMVEILMLKAITFRRQGNFTSADSAFGMTENYIKKNLGKNSFEYVLNQYEMAVTLDEYNVRKIAIDYYEDALKKVQKNFKPTHTLQVDIYEGLLKAYLASEDNRSYRKARTDFDKHLRKRFDRRSFHRDKDDLLDFNRSFARERTGSIDKKAQEYVKDFDLLPKNNPRRELLLSFLYDVSLVEKKFGSSERYLNEILTIKKLNVGEDAPEYHLFKTKIANHYVDYTNKLKEAGEIYQKSFSEIVLPQIRFWHPDYIDTYNQLSEYYQITDQFEKASKSLDIALEATRRKYDNTDIAYGNALVQISNLLINIGEYKKAGENLEIASELLRKSRLDEADLYKARLYETEAKLLAMKGLLDEAEDNLNDAAKIIRKSENVMGYDAIASAESLADVYVTLGKYSRSEATVTQAISDYTKYYGAESRKLLKPVATQARLKLIYGDYTEAEKTVRRNYNNAVSIFGENSTKVVPSLLLLSDIHATLGDFEKAEDDLRKAIKIQEKQFGKNHADVATSIAQLALVRFYQGASTDEVERLMLQSKNIITDQLGAQTPRYADIITNLAKIYISAGRYDEAFDRLKEAQRIWEKRSGRRNNINVATIHILTGDIYYLQSKYGPAKDSYNTAKSLYEKSFSTKHPEYVKVVSKLARVYFMDGDAQRAKTYADEALANYNNFINEYFPALSEREKTKFWNTIRNDYEFYNSLAVRLRKTNPEMVGNMYNNALNTKALLLSSSIKMRERILSSTDEDLKAKYAEWVGKKELLTNVLSMSMDQLQENNISPQVLEQEVELLEKYLSEKSELFSQGVENNAMDWTKVKKILKPNEVAIEMIRYRHFDKVLTDSIVYAVLVVRNDAQTQPELILLPNGNELETRYLKSYRNSIKFKIEDIYSYQQYWAPIVTKVGASSKIYLSPDGAYNQINLETIPTGDGKYVLDNSNIILVSNTKDIFYKRTRTQLVQESKEAVIFGNPIFYTEAGSGKIGQLPGTEREVFELKKLLAQNGWMADDFIETKATEESLKQLNNPKIFHIATHGFFSSEDEQATASADGLELSENAAVQNPLLRTGLLLSGAGDLLDKTSYNFNQENGILTAYEAMNLNLDLTDLVVLSACETGLGDVTAGEGVYGLQRAFMVAGAKTLIMSLFKVSDEATQKLMVTFYKKWITTGDKRLAFIEAKKEVRNEFQDPIYWGAFIMLGMD</sequence>
<dbReference type="PANTHER" id="PTHR45641:SF19">
    <property type="entry name" value="NEPHROCYSTIN-3"/>
    <property type="match status" value="1"/>
</dbReference>
<accession>A0ABT8F7U2</accession>
<gene>
    <name evidence="6" type="ORF">QWY31_12295</name>
</gene>
<evidence type="ECO:0000313" key="6">
    <source>
        <dbReference type="EMBL" id="MDN4166286.1"/>
    </source>
</evidence>
<reference evidence="6" key="1">
    <citation type="submission" date="2023-06" db="EMBL/GenBank/DDBJ databases">
        <title>Cytophagales bacterium Strain LB-30, isolated from soil.</title>
        <authorList>
            <person name="Liu B."/>
        </authorList>
    </citation>
    <scope>NUCLEOTIDE SEQUENCE</scope>
    <source>
        <strain evidence="6">LB-30</strain>
    </source>
</reference>
<dbReference type="PROSITE" id="PS50005">
    <property type="entry name" value="TPR"/>
    <property type="match status" value="2"/>
</dbReference>
<dbReference type="Proteomes" id="UP001168552">
    <property type="component" value="Unassembled WGS sequence"/>
</dbReference>
<feature type="chain" id="PRO_5047138605" evidence="4">
    <location>
        <begin position="28"/>
        <end position="1412"/>
    </location>
</feature>
<name>A0ABT8F7U2_9BACT</name>
<dbReference type="EMBL" id="JAUHJS010000006">
    <property type="protein sequence ID" value="MDN4166286.1"/>
    <property type="molecule type" value="Genomic_DNA"/>
</dbReference>
<feature type="repeat" description="TPR" evidence="3">
    <location>
        <begin position="687"/>
        <end position="720"/>
    </location>
</feature>
<feature type="signal peptide" evidence="4">
    <location>
        <begin position="1"/>
        <end position="27"/>
    </location>
</feature>
<evidence type="ECO:0000313" key="7">
    <source>
        <dbReference type="Proteomes" id="UP001168552"/>
    </source>
</evidence>
<evidence type="ECO:0000256" key="3">
    <source>
        <dbReference type="PROSITE-ProRule" id="PRU00339"/>
    </source>
</evidence>
<dbReference type="InterPro" id="IPR011990">
    <property type="entry name" value="TPR-like_helical_dom_sf"/>
</dbReference>
<protein>
    <submittedName>
        <fullName evidence="6">CHAT domain-containing protein</fullName>
    </submittedName>
</protein>